<dbReference type="EMBL" id="JAHFXS010002605">
    <property type="protein sequence ID" value="KAG9971553.1"/>
    <property type="molecule type" value="Genomic_DNA"/>
</dbReference>
<dbReference type="Proteomes" id="UP000729357">
    <property type="component" value="Unassembled WGS sequence"/>
</dbReference>
<keyword evidence="2" id="KW-1185">Reference proteome</keyword>
<gene>
    <name evidence="1" type="ORF">KCU98_g13800</name>
</gene>
<evidence type="ECO:0000313" key="2">
    <source>
        <dbReference type="Proteomes" id="UP000729357"/>
    </source>
</evidence>
<evidence type="ECO:0000313" key="1">
    <source>
        <dbReference type="EMBL" id="KAG9971553.1"/>
    </source>
</evidence>
<accession>A0A9P8JPV3</accession>
<dbReference type="SUPFAM" id="SSF48576">
    <property type="entry name" value="Terpenoid synthases"/>
    <property type="match status" value="1"/>
</dbReference>
<reference evidence="1" key="1">
    <citation type="journal article" date="2021" name="J Fungi (Basel)">
        <title>Virulence traits and population genomics of the black yeast Aureobasidium melanogenum.</title>
        <authorList>
            <person name="Cernosa A."/>
            <person name="Sun X."/>
            <person name="Gostincar C."/>
            <person name="Fang C."/>
            <person name="Gunde-Cimerman N."/>
            <person name="Song Z."/>
        </authorList>
    </citation>
    <scope>NUCLEOTIDE SEQUENCE</scope>
    <source>
        <strain evidence="1">EXF-9298</strain>
    </source>
</reference>
<feature type="non-terminal residue" evidence="1">
    <location>
        <position position="1"/>
    </location>
</feature>
<proteinExistence type="predicted"/>
<sequence>MLPDCDYPELEVCSKWMIWIFLFDDEFDNGHLRYDSYAAKARLDKLRATMANEPSEHEPDEMMRIHLEIWNAIKQKAYPTIHAIVKHTIRNKDSLIGEMSAQIRYRNAMNSYCDGVIEHVRSSSRQEVPTPEEYLEVRKLSSGCEPLYALVEYAYGLELSDDRIYEPSITRHPLANLYWSFESWRYIQPPCQTEELMNKCLPFGELHQNEIRRNSAML</sequence>
<comment type="caution">
    <text evidence="1">The sequence shown here is derived from an EMBL/GenBank/DDBJ whole genome shotgun (WGS) entry which is preliminary data.</text>
</comment>
<protein>
    <submittedName>
        <fullName evidence="1">Terpenoid synthase</fullName>
    </submittedName>
</protein>
<dbReference type="AlphaFoldDB" id="A0A9P8JPV3"/>
<dbReference type="InterPro" id="IPR008949">
    <property type="entry name" value="Isoprenoid_synthase_dom_sf"/>
</dbReference>
<organism evidence="1 2">
    <name type="scientific">Aureobasidium melanogenum</name>
    <name type="common">Aureobasidium pullulans var. melanogenum</name>
    <dbReference type="NCBI Taxonomy" id="46634"/>
    <lineage>
        <taxon>Eukaryota</taxon>
        <taxon>Fungi</taxon>
        <taxon>Dikarya</taxon>
        <taxon>Ascomycota</taxon>
        <taxon>Pezizomycotina</taxon>
        <taxon>Dothideomycetes</taxon>
        <taxon>Dothideomycetidae</taxon>
        <taxon>Dothideales</taxon>
        <taxon>Saccotheciaceae</taxon>
        <taxon>Aureobasidium</taxon>
    </lineage>
</organism>
<reference evidence="1" key="2">
    <citation type="submission" date="2021-08" db="EMBL/GenBank/DDBJ databases">
        <authorList>
            <person name="Gostincar C."/>
            <person name="Sun X."/>
            <person name="Song Z."/>
            <person name="Gunde-Cimerman N."/>
        </authorList>
    </citation>
    <scope>NUCLEOTIDE SEQUENCE</scope>
    <source>
        <strain evidence="1">EXF-9298</strain>
    </source>
</reference>
<dbReference type="Pfam" id="PF19086">
    <property type="entry name" value="Terpene_syn_C_2"/>
    <property type="match status" value="1"/>
</dbReference>
<name>A0A9P8JPV3_AURME</name>
<dbReference type="Gene3D" id="1.10.600.10">
    <property type="entry name" value="Farnesyl Diphosphate Synthase"/>
    <property type="match status" value="1"/>
</dbReference>